<dbReference type="EMBL" id="VGIY01000174">
    <property type="protein sequence ID" value="MBM3317719.1"/>
    <property type="molecule type" value="Genomic_DNA"/>
</dbReference>
<dbReference type="Proteomes" id="UP000748308">
    <property type="component" value="Unassembled WGS sequence"/>
</dbReference>
<reference evidence="2" key="1">
    <citation type="submission" date="2019-03" db="EMBL/GenBank/DDBJ databases">
        <title>Lake Tanganyika Metagenome-Assembled Genomes (MAGs).</title>
        <authorList>
            <person name="Tran P."/>
        </authorList>
    </citation>
    <scope>NUCLEOTIDE SEQUENCE</scope>
    <source>
        <strain evidence="2">M_DeepCast_400m_m2_100</strain>
    </source>
</reference>
<keyword evidence="1" id="KW-1133">Transmembrane helix</keyword>
<sequence length="286" mass="30840">MSLLDRVLKLDRRWIFLLVALAVTVPLFLRIEQKIEVTPESRGIVRALEALPPGARVLLACDYDPGSAAELQPMTAAFLKYALSRGLRVVVMGLWPQGPMQADLALQEALAHPAVAALAPRYGVDYINLGFQSGNEIVIQRMGSSVPAAFPRDARGRPIEEFPIMSGVRDFGAFGYVFSISAGYPGTVEWVQFAGDRFHAAIGSGTTAVSAPLYYTYFPRQVTGVLGGMKGAAEFETLTGFAGKGTAFMLSQSFAHIVVVLFVVAGNAAFFLARRRRAATPPEVTP</sequence>
<protein>
    <recommendedName>
        <fullName evidence="4">CHASE2 domain-containing protein</fullName>
    </recommendedName>
</protein>
<dbReference type="AlphaFoldDB" id="A0A937XB14"/>
<accession>A0A937XB14</accession>
<evidence type="ECO:0000313" key="3">
    <source>
        <dbReference type="Proteomes" id="UP000748308"/>
    </source>
</evidence>
<evidence type="ECO:0000256" key="1">
    <source>
        <dbReference type="SAM" id="Phobius"/>
    </source>
</evidence>
<gene>
    <name evidence="2" type="ORF">FJY75_07685</name>
</gene>
<comment type="caution">
    <text evidence="2">The sequence shown here is derived from an EMBL/GenBank/DDBJ whole genome shotgun (WGS) entry which is preliminary data.</text>
</comment>
<name>A0A937XB14_UNCEI</name>
<evidence type="ECO:0008006" key="4">
    <source>
        <dbReference type="Google" id="ProtNLM"/>
    </source>
</evidence>
<keyword evidence="1" id="KW-0472">Membrane</keyword>
<organism evidence="2 3">
    <name type="scientific">Eiseniibacteriota bacterium</name>
    <dbReference type="NCBI Taxonomy" id="2212470"/>
    <lineage>
        <taxon>Bacteria</taxon>
        <taxon>Candidatus Eiseniibacteriota</taxon>
    </lineage>
</organism>
<feature type="transmembrane region" description="Helical" evidence="1">
    <location>
        <begin position="254"/>
        <end position="273"/>
    </location>
</feature>
<keyword evidence="1" id="KW-0812">Transmembrane</keyword>
<evidence type="ECO:0000313" key="2">
    <source>
        <dbReference type="EMBL" id="MBM3317719.1"/>
    </source>
</evidence>
<proteinExistence type="predicted"/>